<comment type="caution">
    <text evidence="3">The sequence shown here is derived from an EMBL/GenBank/DDBJ whole genome shotgun (WGS) entry which is preliminary data.</text>
</comment>
<proteinExistence type="predicted"/>
<reference evidence="3" key="1">
    <citation type="submission" date="2020-03" db="EMBL/GenBank/DDBJ databases">
        <title>Hybrid Assembly of Korean Phytophthora infestans isolates.</title>
        <authorList>
            <person name="Prokchorchik M."/>
            <person name="Lee Y."/>
            <person name="Seo J."/>
            <person name="Cho J.-H."/>
            <person name="Park Y.-E."/>
            <person name="Jang D.-C."/>
            <person name="Im J.-S."/>
            <person name="Choi J.-G."/>
            <person name="Park H.-J."/>
            <person name="Lee G.-B."/>
            <person name="Lee Y.-G."/>
            <person name="Hong S.-Y."/>
            <person name="Cho K."/>
            <person name="Sohn K.H."/>
        </authorList>
    </citation>
    <scope>NUCLEOTIDE SEQUENCE</scope>
    <source>
        <strain evidence="3">KR_2_A2</strain>
    </source>
</reference>
<dbReference type="Proteomes" id="UP000704712">
    <property type="component" value="Unassembled WGS sequence"/>
</dbReference>
<dbReference type="AlphaFoldDB" id="A0A8S9VA22"/>
<gene>
    <name evidence="2" type="ORF">GN958_ATG03427</name>
    <name evidence="3" type="ORF">GN958_ATG03428</name>
</gene>
<evidence type="ECO:0000256" key="1">
    <source>
        <dbReference type="SAM" id="MobiDB-lite"/>
    </source>
</evidence>
<protein>
    <submittedName>
        <fullName evidence="3">Uncharacterized protein</fullName>
    </submittedName>
</protein>
<accession>A0A8S9VA22</accession>
<evidence type="ECO:0000313" key="3">
    <source>
        <dbReference type="EMBL" id="KAF4147388.1"/>
    </source>
</evidence>
<dbReference type="EMBL" id="JAACNO010000472">
    <property type="protein sequence ID" value="KAF4147387.1"/>
    <property type="molecule type" value="Genomic_DNA"/>
</dbReference>
<evidence type="ECO:0000313" key="2">
    <source>
        <dbReference type="EMBL" id="KAF4147387.1"/>
    </source>
</evidence>
<name>A0A8S9VA22_PHYIN</name>
<evidence type="ECO:0000313" key="4">
    <source>
        <dbReference type="Proteomes" id="UP000704712"/>
    </source>
</evidence>
<sequence>MARNSGTGRNDYTVKTRVGRIKHSYDAEAINESFNETRDSDNNDECGDHWQSKKRARQGHAADATTGSNGDTALLTALN</sequence>
<feature type="compositionally biased region" description="Basic and acidic residues" evidence="1">
    <location>
        <begin position="35"/>
        <end position="51"/>
    </location>
</feature>
<feature type="region of interest" description="Disordered" evidence="1">
    <location>
        <begin position="32"/>
        <end position="79"/>
    </location>
</feature>
<organism evidence="3 4">
    <name type="scientific">Phytophthora infestans</name>
    <name type="common">Potato late blight agent</name>
    <name type="synonym">Botrytis infestans</name>
    <dbReference type="NCBI Taxonomy" id="4787"/>
    <lineage>
        <taxon>Eukaryota</taxon>
        <taxon>Sar</taxon>
        <taxon>Stramenopiles</taxon>
        <taxon>Oomycota</taxon>
        <taxon>Peronosporomycetes</taxon>
        <taxon>Peronosporales</taxon>
        <taxon>Peronosporaceae</taxon>
        <taxon>Phytophthora</taxon>
    </lineage>
</organism>
<dbReference type="EMBL" id="JAACNO010000472">
    <property type="protein sequence ID" value="KAF4147388.1"/>
    <property type="molecule type" value="Genomic_DNA"/>
</dbReference>